<sequence>MPLAFRILPAANLVHVRYWGFAEIEETEQAMRACFARPDFRPGMRHLVDFTAVEGFSRDYAGFMRLQAGVADLLLGQPVETMLVIVAGSPSGRAMAGLVMRTWDDVDGIVIRVQDSLDDALGILGLPPDTLNAAVPWSDQMDPA</sequence>
<keyword evidence="2" id="KW-1185">Reference proteome</keyword>
<dbReference type="EMBL" id="AOLV01000010">
    <property type="protein sequence ID" value="EPX86322.1"/>
    <property type="molecule type" value="Genomic_DNA"/>
</dbReference>
<evidence type="ECO:0000313" key="2">
    <source>
        <dbReference type="Proteomes" id="UP000015346"/>
    </source>
</evidence>
<dbReference type="AlphaFoldDB" id="S9R334"/>
<accession>S9R334</accession>
<name>S9R334_9RHOB</name>
<dbReference type="RefSeq" id="WP_021097230.1">
    <property type="nucleotide sequence ID" value="NZ_KE557320.1"/>
</dbReference>
<proteinExistence type="predicted"/>
<protein>
    <submittedName>
        <fullName evidence="1">Uncharacterized protein</fullName>
    </submittedName>
</protein>
<dbReference type="Proteomes" id="UP000015346">
    <property type="component" value="Unassembled WGS sequence"/>
</dbReference>
<organism evidence="1 2">
    <name type="scientific">Rubellimicrobium thermophilum DSM 16684</name>
    <dbReference type="NCBI Taxonomy" id="1123069"/>
    <lineage>
        <taxon>Bacteria</taxon>
        <taxon>Pseudomonadati</taxon>
        <taxon>Pseudomonadota</taxon>
        <taxon>Alphaproteobacteria</taxon>
        <taxon>Rhodobacterales</taxon>
        <taxon>Roseobacteraceae</taxon>
        <taxon>Rubellimicrobium</taxon>
    </lineage>
</organism>
<dbReference type="HOGENOM" id="CLU_1843069_0_0_5"/>
<reference evidence="1 2" key="1">
    <citation type="journal article" date="2013" name="Stand. Genomic Sci.">
        <title>Genome sequence of the reddish-pigmented Rubellimicrobium thermophilum type strain (DSM 16684(T)), a member of the Roseobacter clade.</title>
        <authorList>
            <person name="Fiebig A."/>
            <person name="Riedel T."/>
            <person name="Gronow S."/>
            <person name="Petersen J."/>
            <person name="Klenk H.P."/>
            <person name="Goker M."/>
        </authorList>
    </citation>
    <scope>NUCLEOTIDE SEQUENCE [LARGE SCALE GENOMIC DNA]</scope>
    <source>
        <strain evidence="1 2">DSM 16684</strain>
    </source>
</reference>
<gene>
    <name evidence="1" type="ORF">ruthe_01136</name>
</gene>
<evidence type="ECO:0000313" key="1">
    <source>
        <dbReference type="EMBL" id="EPX86322.1"/>
    </source>
</evidence>
<dbReference type="OrthoDB" id="7877306at2"/>
<dbReference type="STRING" id="1123069.ruthe_01136"/>
<comment type="caution">
    <text evidence="1">The sequence shown here is derived from an EMBL/GenBank/DDBJ whole genome shotgun (WGS) entry which is preliminary data.</text>
</comment>